<dbReference type="PROSITE" id="PS50011">
    <property type="entry name" value="PROTEIN_KINASE_DOM"/>
    <property type="match status" value="1"/>
</dbReference>
<dbReference type="InterPro" id="IPR008271">
    <property type="entry name" value="Ser/Thr_kinase_AS"/>
</dbReference>
<organism evidence="2 3">
    <name type="scientific">Tritrichomonas musculus</name>
    <dbReference type="NCBI Taxonomy" id="1915356"/>
    <lineage>
        <taxon>Eukaryota</taxon>
        <taxon>Metamonada</taxon>
        <taxon>Parabasalia</taxon>
        <taxon>Tritrichomonadida</taxon>
        <taxon>Tritrichomonadidae</taxon>
        <taxon>Tritrichomonas</taxon>
    </lineage>
</organism>
<evidence type="ECO:0000313" key="3">
    <source>
        <dbReference type="Proteomes" id="UP001470230"/>
    </source>
</evidence>
<dbReference type="SMART" id="SM00671">
    <property type="entry name" value="SEL1"/>
    <property type="match status" value="23"/>
</dbReference>
<comment type="caution">
    <text evidence="2">The sequence shown here is derived from an EMBL/GenBank/DDBJ whole genome shotgun (WGS) entry which is preliminary data.</text>
</comment>
<reference evidence="2 3" key="1">
    <citation type="submission" date="2024-04" db="EMBL/GenBank/DDBJ databases">
        <title>Tritrichomonas musculus Genome.</title>
        <authorList>
            <person name="Alves-Ferreira E."/>
            <person name="Grigg M."/>
            <person name="Lorenzi H."/>
            <person name="Galac M."/>
        </authorList>
    </citation>
    <scope>NUCLEOTIDE SEQUENCE [LARGE SCALE GENOMIC DNA]</scope>
    <source>
        <strain evidence="2 3">EAF2021</strain>
    </source>
</reference>
<sequence length="1675" mass="196041">MSTNYTLFFKSLSNLKRIMKKTFFSNLPEQCELLKNQIEGETFTKIYSELNFLYFQFPVLNQAISEDEKNAVFDNIKSKLSKFLSSFRFFTFYITNINDPTKGLLTNLKSNNDKDYLQLNPKSYTQSVNVIISSEKNCLIIENIPTSFFLSIIKTLEKIEISTISVTSDDPTEIQTKYEITSFCDHFRSFIINNKFVQLTIPSISCYLIRRFFYPTCFFKDPSFFKQDEHEMKTNFHSILSQKITVELLFTTVIKKFASIMKEFDEKEHETINNQDFHEEEFIKLRKINGNRERIIYLVIHIKSLRLYIMKITYSGEQREINFCKNHSHRCCRKFYGFLTKGTQRIGFIYEFMSNGTLEDFIKEQQIDSAYILMTIIRLFQGIDYLHSNLLIHRDLKPSNILIDNDYIPYISDFDVIRKLDNKSMTYDIGSPLYTSPEQYDGRNISYSTDIYSFGLIIYFLFEKKHLLSFWNKESKQIPMISNASKNIQDICQACIQYDPEKRMKRDEIKSKILDEINQLSYLEFYFTHYTDKMFILDKTSLIVQYFFEGIFIQINNEDTLNKYLIRLYSFCPLLIFKQDGRYNDLYAVLGEYYSQGRIVKKDLLKAIEYYKLAANLGDSYALLFLGIHYEDGSGVKQDYLKAKKYYERSAKLKNSNGFLNLGLLYEKGRGVKQDYEKAKKYYELSAELGNSKACFNLGRMYEIGKGFQQDYLKAKKLYELSAKLNNPNAFYNLGRLYCIGLGVEQDYLKAKKFFELAAIRKNLEAFLELGIFYEKGYGVKQDYLKAKEYYEHCAKQNNPNALYYLGNLYYKGLGVEKDVEKAIHYFELSAKGNYIDAFIMLGSLFEEGNDVKQDLQKAQEYFELAVKEGNSSTIFKLGYMFQQGINVDKDHLKAKKYYELAAKQNNSFALLNLGTLYFEGIGIEKDYLKGKEYFEKSAKLNNSTALVNLGNIYCMGLGVEKSYLKAKEYYEKAAKQGNSRALFNLGLIYDYGQGIMRDHLKANEYYTLAAIKGYANAFLQLGCQYENGVGVQQNYSKAKEYYEVAAKQNNPNAFLQLGNLYSSGHGVEQDYSKAIEFYELSAKQNNTKALINLGYLYEKGLGVKQDISKALDYYGKSAKLGDSNGYLNIGFLKAQNHQYSEAITYYELSAKQNNPTALLNLGALYELGQGVKQNYSKAKEYYELSAQHNESSAFLYLGTLYENGNGVKQDYLKAKEYYELAALQNNSNAIAYLGSLYEKGLGVDQKVLIAKDFYEISAKQNNAIALFNLGILFSNDEYFDINLKKAEDYFLRCFNTQCNEVVTYSHKEGAFFVSSLYNIYRYRSLNDLGLLYLTLSRDNEKAFEYLKEPAFAEYPFAQNNLGLYYQLFLNDMRNAEHMFERSSENFFALAEFNLACMKEKENQMQEAIEYLIKASEHEDQPLLYKNFHHYDKRLEISKKFILCFTNLKLSLHFLKESNFDESRKYFVKSFAKLNDKTYRFEFHLNKEMAKNMFSYLKKYIIHYPPFNFKNQPYENIKKYISDLHLDNDDPKEENKHNQTLMNTDFQFDDIEMQQILKYNLMNELGLIYESNDFNEGESNEPWNDYRDDYEQNEVIFDDPGKLFDYIVKKDELQNSFVGEVNEILIIMEKILFTPPYPILFGRISIKKPKQKRIVSYYPFIKDINELFYEGLGII</sequence>
<dbReference type="InterPro" id="IPR052945">
    <property type="entry name" value="Mitotic_Regulator"/>
</dbReference>
<dbReference type="InterPro" id="IPR000719">
    <property type="entry name" value="Prot_kinase_dom"/>
</dbReference>
<accession>A0ABR2JQ98</accession>
<dbReference type="InterPro" id="IPR019734">
    <property type="entry name" value="TPR_rpt"/>
</dbReference>
<dbReference type="InterPro" id="IPR006597">
    <property type="entry name" value="Sel1-like"/>
</dbReference>
<dbReference type="SUPFAM" id="SSF56112">
    <property type="entry name" value="Protein kinase-like (PK-like)"/>
    <property type="match status" value="1"/>
</dbReference>
<keyword evidence="3" id="KW-1185">Reference proteome</keyword>
<dbReference type="SMART" id="SM00028">
    <property type="entry name" value="TPR"/>
    <property type="match status" value="8"/>
</dbReference>
<dbReference type="Pfam" id="PF08238">
    <property type="entry name" value="Sel1"/>
    <property type="match status" value="21"/>
</dbReference>
<dbReference type="PANTHER" id="PTHR43628:SF1">
    <property type="entry name" value="CHITIN SYNTHASE REGULATORY FACTOR 2-RELATED"/>
    <property type="match status" value="1"/>
</dbReference>
<gene>
    <name evidence="2" type="ORF">M9Y10_003634</name>
</gene>
<dbReference type="InterPro" id="IPR011009">
    <property type="entry name" value="Kinase-like_dom_sf"/>
</dbReference>
<dbReference type="SUPFAM" id="SSF81901">
    <property type="entry name" value="HCP-like"/>
    <property type="match status" value="5"/>
</dbReference>
<dbReference type="Gene3D" id="1.10.510.10">
    <property type="entry name" value="Transferase(Phosphotransferase) domain 1"/>
    <property type="match status" value="1"/>
</dbReference>
<dbReference type="PROSITE" id="PS00108">
    <property type="entry name" value="PROTEIN_KINASE_ST"/>
    <property type="match status" value="1"/>
</dbReference>
<evidence type="ECO:0000313" key="2">
    <source>
        <dbReference type="EMBL" id="KAK8880930.1"/>
    </source>
</evidence>
<name>A0ABR2JQ98_9EUKA</name>
<dbReference type="Proteomes" id="UP001470230">
    <property type="component" value="Unassembled WGS sequence"/>
</dbReference>
<dbReference type="EMBL" id="JAPFFF010000010">
    <property type="protein sequence ID" value="KAK8880930.1"/>
    <property type="molecule type" value="Genomic_DNA"/>
</dbReference>
<dbReference type="SMART" id="SM00220">
    <property type="entry name" value="S_TKc"/>
    <property type="match status" value="1"/>
</dbReference>
<proteinExistence type="predicted"/>
<feature type="domain" description="Protein kinase" evidence="1">
    <location>
        <begin position="282"/>
        <end position="523"/>
    </location>
</feature>
<dbReference type="Gene3D" id="1.25.40.10">
    <property type="entry name" value="Tetratricopeptide repeat domain"/>
    <property type="match status" value="5"/>
</dbReference>
<dbReference type="PANTHER" id="PTHR43628">
    <property type="entry name" value="ACTIVATOR OF C KINASE PROTEIN 1-RELATED"/>
    <property type="match status" value="1"/>
</dbReference>
<protein>
    <recommendedName>
        <fullName evidence="1">Protein kinase domain-containing protein</fullName>
    </recommendedName>
</protein>
<dbReference type="Pfam" id="PF00069">
    <property type="entry name" value="Pkinase"/>
    <property type="match status" value="1"/>
</dbReference>
<evidence type="ECO:0000259" key="1">
    <source>
        <dbReference type="PROSITE" id="PS50011"/>
    </source>
</evidence>
<dbReference type="InterPro" id="IPR011990">
    <property type="entry name" value="TPR-like_helical_dom_sf"/>
</dbReference>